<evidence type="ECO:0000313" key="2">
    <source>
        <dbReference type="Proteomes" id="UP000324800"/>
    </source>
</evidence>
<gene>
    <name evidence="1" type="ORF">EZS28_041983</name>
</gene>
<feature type="non-terminal residue" evidence="1">
    <location>
        <position position="1"/>
    </location>
</feature>
<name>A0A5J4TWN9_9EUKA</name>
<dbReference type="AlphaFoldDB" id="A0A5J4TWN9"/>
<reference evidence="1 2" key="1">
    <citation type="submission" date="2019-03" db="EMBL/GenBank/DDBJ databases">
        <title>Single cell metagenomics reveals metabolic interactions within the superorganism composed of flagellate Streblomastix strix and complex community of Bacteroidetes bacteria on its surface.</title>
        <authorList>
            <person name="Treitli S.C."/>
            <person name="Kolisko M."/>
            <person name="Husnik F."/>
            <person name="Keeling P."/>
            <person name="Hampl V."/>
        </authorList>
    </citation>
    <scope>NUCLEOTIDE SEQUENCE [LARGE SCALE GENOMIC DNA]</scope>
    <source>
        <strain evidence="1">ST1C</strain>
    </source>
</reference>
<evidence type="ECO:0000313" key="1">
    <source>
        <dbReference type="EMBL" id="KAA6362490.1"/>
    </source>
</evidence>
<accession>A0A5J4TWN9</accession>
<comment type="caution">
    <text evidence="1">The sequence shown here is derived from an EMBL/GenBank/DDBJ whole genome shotgun (WGS) entry which is preliminary data.</text>
</comment>
<organism evidence="1 2">
    <name type="scientific">Streblomastix strix</name>
    <dbReference type="NCBI Taxonomy" id="222440"/>
    <lineage>
        <taxon>Eukaryota</taxon>
        <taxon>Metamonada</taxon>
        <taxon>Preaxostyla</taxon>
        <taxon>Oxymonadida</taxon>
        <taxon>Streblomastigidae</taxon>
        <taxon>Streblomastix</taxon>
    </lineage>
</organism>
<protein>
    <submittedName>
        <fullName evidence="1">Uncharacterized protein</fullName>
    </submittedName>
</protein>
<dbReference type="EMBL" id="SNRW01024142">
    <property type="protein sequence ID" value="KAA6362490.1"/>
    <property type="molecule type" value="Genomic_DNA"/>
</dbReference>
<dbReference type="Proteomes" id="UP000324800">
    <property type="component" value="Unassembled WGS sequence"/>
</dbReference>
<sequence length="113" mass="12813">EARFEDCTFTQESKSGDYFSSSFVEFHRPRSSLLNCQFSNSYHSCSQPSVNYIEYGGGKIMNCQFSNIKGTVIGMEVEYEVVHSPTVILLLHHNHQVVNIAVSRSYINSFTCT</sequence>
<proteinExistence type="predicted"/>